<name>A0A554VRX8_9FLAO</name>
<protein>
    <submittedName>
        <fullName evidence="5">Helix-turn-helix transcriptional regulator</fullName>
    </submittedName>
</protein>
<dbReference type="AlphaFoldDB" id="A0A554VRX8"/>
<keyword evidence="6" id="KW-1185">Reference proteome</keyword>
<dbReference type="PANTHER" id="PTHR43280:SF28">
    <property type="entry name" value="HTH-TYPE TRANSCRIPTIONAL ACTIVATOR RHAS"/>
    <property type="match status" value="1"/>
</dbReference>
<keyword evidence="1" id="KW-0805">Transcription regulation</keyword>
<accession>A0A554VRX8</accession>
<dbReference type="InterPro" id="IPR009057">
    <property type="entry name" value="Homeodomain-like_sf"/>
</dbReference>
<comment type="caution">
    <text evidence="5">The sequence shown here is derived from an EMBL/GenBank/DDBJ whole genome shotgun (WGS) entry which is preliminary data.</text>
</comment>
<dbReference type="Gene3D" id="1.10.10.60">
    <property type="entry name" value="Homeodomain-like"/>
    <property type="match status" value="2"/>
</dbReference>
<keyword evidence="3" id="KW-0804">Transcription</keyword>
<dbReference type="Pfam" id="PF12833">
    <property type="entry name" value="HTH_18"/>
    <property type="match status" value="1"/>
</dbReference>
<dbReference type="PROSITE" id="PS01124">
    <property type="entry name" value="HTH_ARAC_FAMILY_2"/>
    <property type="match status" value="1"/>
</dbReference>
<dbReference type="InterPro" id="IPR018060">
    <property type="entry name" value="HTH_AraC"/>
</dbReference>
<evidence type="ECO:0000313" key="6">
    <source>
        <dbReference type="Proteomes" id="UP000318833"/>
    </source>
</evidence>
<evidence type="ECO:0000256" key="3">
    <source>
        <dbReference type="ARBA" id="ARBA00023163"/>
    </source>
</evidence>
<evidence type="ECO:0000256" key="1">
    <source>
        <dbReference type="ARBA" id="ARBA00023015"/>
    </source>
</evidence>
<dbReference type="OrthoDB" id="511992at2"/>
<dbReference type="SUPFAM" id="SSF46689">
    <property type="entry name" value="Homeodomain-like"/>
    <property type="match status" value="2"/>
</dbReference>
<dbReference type="SUPFAM" id="SSF51215">
    <property type="entry name" value="Regulatory protein AraC"/>
    <property type="match status" value="1"/>
</dbReference>
<evidence type="ECO:0000259" key="4">
    <source>
        <dbReference type="PROSITE" id="PS01124"/>
    </source>
</evidence>
<evidence type="ECO:0000313" key="5">
    <source>
        <dbReference type="EMBL" id="TSE11412.1"/>
    </source>
</evidence>
<sequence length="262" mass="30856">MISLKTKEFLGKTTEQFSFDNYDISMVKYHQPVSEDWHSHEKYHLSLVLQGGNLESRKGKDIQVLPGSIILYDKEEIHRNRHTAFPSENLNIEIDDLFFMQNELSTSDFKTSILKNTEVQFELLKIYKELRVNDISSSVSVHSSLLTLFSGYNKATDCKPPWVDVIRELLCDRWNEFITLEELSQELHIHPVTISRYFSKYFNCTLGEYMRRIKIEKAILFLKHSNKSLTEITFLCGFSDQSHFSKIFKLNTGFRPYEFRKI</sequence>
<dbReference type="GO" id="GO:0043565">
    <property type="term" value="F:sequence-specific DNA binding"/>
    <property type="evidence" value="ECO:0007669"/>
    <property type="project" value="InterPro"/>
</dbReference>
<gene>
    <name evidence="5" type="ORF">FOF46_00060</name>
</gene>
<dbReference type="EMBL" id="VLNR01000001">
    <property type="protein sequence ID" value="TSE11412.1"/>
    <property type="molecule type" value="Genomic_DNA"/>
</dbReference>
<dbReference type="GO" id="GO:0003700">
    <property type="term" value="F:DNA-binding transcription factor activity"/>
    <property type="evidence" value="ECO:0007669"/>
    <property type="project" value="InterPro"/>
</dbReference>
<proteinExistence type="predicted"/>
<dbReference type="SMART" id="SM00342">
    <property type="entry name" value="HTH_ARAC"/>
    <property type="match status" value="1"/>
</dbReference>
<evidence type="ECO:0000256" key="2">
    <source>
        <dbReference type="ARBA" id="ARBA00023125"/>
    </source>
</evidence>
<dbReference type="InterPro" id="IPR037923">
    <property type="entry name" value="HTH-like"/>
</dbReference>
<dbReference type="PANTHER" id="PTHR43280">
    <property type="entry name" value="ARAC-FAMILY TRANSCRIPTIONAL REGULATOR"/>
    <property type="match status" value="1"/>
</dbReference>
<organism evidence="5 6">
    <name type="scientific">Aquimarina algiphila</name>
    <dbReference type="NCBI Taxonomy" id="2047982"/>
    <lineage>
        <taxon>Bacteria</taxon>
        <taxon>Pseudomonadati</taxon>
        <taxon>Bacteroidota</taxon>
        <taxon>Flavobacteriia</taxon>
        <taxon>Flavobacteriales</taxon>
        <taxon>Flavobacteriaceae</taxon>
        <taxon>Aquimarina</taxon>
    </lineage>
</organism>
<keyword evidence="2" id="KW-0238">DNA-binding</keyword>
<dbReference type="RefSeq" id="WP_109437424.1">
    <property type="nucleotide sequence ID" value="NZ_CANLFO010000004.1"/>
</dbReference>
<feature type="domain" description="HTH araC/xylS-type" evidence="4">
    <location>
        <begin position="164"/>
        <end position="262"/>
    </location>
</feature>
<dbReference type="Proteomes" id="UP000318833">
    <property type="component" value="Unassembled WGS sequence"/>
</dbReference>
<reference evidence="5 6" key="1">
    <citation type="submission" date="2019-07" db="EMBL/GenBank/DDBJ databases">
        <title>The draft genome sequence of Aquimarina algiphila M91.</title>
        <authorList>
            <person name="Meng X."/>
        </authorList>
    </citation>
    <scope>NUCLEOTIDE SEQUENCE [LARGE SCALE GENOMIC DNA]</scope>
    <source>
        <strain evidence="5 6">M91</strain>
    </source>
</reference>